<proteinExistence type="predicted"/>
<dbReference type="Proteomes" id="UP001056120">
    <property type="component" value="Linkage Group LG29"/>
</dbReference>
<keyword evidence="2" id="KW-1185">Reference proteome</keyword>
<comment type="caution">
    <text evidence="1">The sequence shown here is derived from an EMBL/GenBank/DDBJ whole genome shotgun (WGS) entry which is preliminary data.</text>
</comment>
<evidence type="ECO:0000313" key="2">
    <source>
        <dbReference type="Proteomes" id="UP001056120"/>
    </source>
</evidence>
<reference evidence="1 2" key="2">
    <citation type="journal article" date="2022" name="Mol. Ecol. Resour.">
        <title>The genomes of chicory, endive, great burdock and yacon provide insights into Asteraceae paleo-polyploidization history and plant inulin production.</title>
        <authorList>
            <person name="Fan W."/>
            <person name="Wang S."/>
            <person name="Wang H."/>
            <person name="Wang A."/>
            <person name="Jiang F."/>
            <person name="Liu H."/>
            <person name="Zhao H."/>
            <person name="Xu D."/>
            <person name="Zhang Y."/>
        </authorList>
    </citation>
    <scope>NUCLEOTIDE SEQUENCE [LARGE SCALE GENOMIC DNA]</scope>
    <source>
        <strain evidence="2">cv. Yunnan</strain>
        <tissue evidence="1">Leaves</tissue>
    </source>
</reference>
<name>A0ACB8XY59_9ASTR</name>
<accession>A0ACB8XY59</accession>
<protein>
    <submittedName>
        <fullName evidence="1">Uncharacterized protein</fullName>
    </submittedName>
</protein>
<dbReference type="EMBL" id="CM042046">
    <property type="protein sequence ID" value="KAI3676407.1"/>
    <property type="molecule type" value="Genomic_DNA"/>
</dbReference>
<reference evidence="2" key="1">
    <citation type="journal article" date="2022" name="Mol. Ecol. Resour.">
        <title>The genomes of chicory, endive, great burdock and yacon provide insights into Asteraceae palaeo-polyploidization history and plant inulin production.</title>
        <authorList>
            <person name="Fan W."/>
            <person name="Wang S."/>
            <person name="Wang H."/>
            <person name="Wang A."/>
            <person name="Jiang F."/>
            <person name="Liu H."/>
            <person name="Zhao H."/>
            <person name="Xu D."/>
            <person name="Zhang Y."/>
        </authorList>
    </citation>
    <scope>NUCLEOTIDE SEQUENCE [LARGE SCALE GENOMIC DNA]</scope>
    <source>
        <strain evidence="2">cv. Yunnan</strain>
    </source>
</reference>
<gene>
    <name evidence="1" type="ORF">L1987_86014</name>
</gene>
<organism evidence="1 2">
    <name type="scientific">Smallanthus sonchifolius</name>
    <dbReference type="NCBI Taxonomy" id="185202"/>
    <lineage>
        <taxon>Eukaryota</taxon>
        <taxon>Viridiplantae</taxon>
        <taxon>Streptophyta</taxon>
        <taxon>Embryophyta</taxon>
        <taxon>Tracheophyta</taxon>
        <taxon>Spermatophyta</taxon>
        <taxon>Magnoliopsida</taxon>
        <taxon>eudicotyledons</taxon>
        <taxon>Gunneridae</taxon>
        <taxon>Pentapetalae</taxon>
        <taxon>asterids</taxon>
        <taxon>campanulids</taxon>
        <taxon>Asterales</taxon>
        <taxon>Asteraceae</taxon>
        <taxon>Asteroideae</taxon>
        <taxon>Heliantheae alliance</taxon>
        <taxon>Millerieae</taxon>
        <taxon>Smallanthus</taxon>
    </lineage>
</organism>
<evidence type="ECO:0000313" key="1">
    <source>
        <dbReference type="EMBL" id="KAI3676407.1"/>
    </source>
</evidence>
<sequence length="117" mass="13106">MVWKCIEKKAQEAMNSIPHFDNVVDLDEDEEVEMPTEVQSKGKRPMSSSGSTANASSKNTKDPLHSVFKPSTTLGKKNGNLVGSVQYNEVQKKLRLDAVQKFCRWMYDAGIPFNALK</sequence>